<accession>A0A328C2T4</accession>
<evidence type="ECO:0000313" key="3">
    <source>
        <dbReference type="Proteomes" id="UP000249169"/>
    </source>
</evidence>
<dbReference type="InterPro" id="IPR018744">
    <property type="entry name" value="DUF2293"/>
</dbReference>
<dbReference type="RefSeq" id="WP_111731392.1">
    <property type="nucleotide sequence ID" value="NZ_QHKO01000014.1"/>
</dbReference>
<name>A0A328C2T4_9DELT</name>
<sequence length="226" mass="25824">MSEQNRIVAPTFPYDMVRLEDGTKTKPPEGWALLKPGDATLTRRVKAAGPSWTVQEKKGRKTFSHGVWAPAHIIERETQRREAEKASPAYQRRLAADRARRAKKQEEYAEDFETAVFDYLDFHSRYLDLARTMAAAIAAHATPVGSGTVARTKRIPIEERAAAATIAWMRHQTTAYDDMQIARVKGRRREVRRELAQRSKTLLQRYRQGRDTPERCPLKLALAKLP</sequence>
<gene>
    <name evidence="2" type="ORF">DL240_18550</name>
</gene>
<dbReference type="AlphaFoldDB" id="A0A328C2T4"/>
<dbReference type="EMBL" id="QHKO01000014">
    <property type="protein sequence ID" value="RAL20111.1"/>
    <property type="molecule type" value="Genomic_DNA"/>
</dbReference>
<dbReference type="Proteomes" id="UP000249169">
    <property type="component" value="Unassembled WGS sequence"/>
</dbReference>
<evidence type="ECO:0000313" key="2">
    <source>
        <dbReference type="EMBL" id="RAL20111.1"/>
    </source>
</evidence>
<evidence type="ECO:0000259" key="1">
    <source>
        <dbReference type="Pfam" id="PF10056"/>
    </source>
</evidence>
<comment type="caution">
    <text evidence="2">The sequence shown here is derived from an EMBL/GenBank/DDBJ whole genome shotgun (WGS) entry which is preliminary data.</text>
</comment>
<feature type="domain" description="DUF2293" evidence="1">
    <location>
        <begin position="122"/>
        <end position="207"/>
    </location>
</feature>
<dbReference type="OrthoDB" id="258268at2"/>
<proteinExistence type="predicted"/>
<organism evidence="2 3">
    <name type="scientific">Lujinxingia litoralis</name>
    <dbReference type="NCBI Taxonomy" id="2211119"/>
    <lineage>
        <taxon>Bacteria</taxon>
        <taxon>Deltaproteobacteria</taxon>
        <taxon>Bradymonadales</taxon>
        <taxon>Lujinxingiaceae</taxon>
        <taxon>Lujinxingia</taxon>
    </lineage>
</organism>
<keyword evidence="3" id="KW-1185">Reference proteome</keyword>
<dbReference type="Pfam" id="PF10056">
    <property type="entry name" value="DUF2293"/>
    <property type="match status" value="1"/>
</dbReference>
<reference evidence="2 3" key="1">
    <citation type="submission" date="2018-05" db="EMBL/GenBank/DDBJ databases">
        <title>Lujinxingia marina gen. nov. sp. nov., a new facultative anaerobic member of the class Deltaproteobacteria, and proposal of Lujinxingaceae fam. nov.</title>
        <authorList>
            <person name="Li C.-M."/>
        </authorList>
    </citation>
    <scope>NUCLEOTIDE SEQUENCE [LARGE SCALE GENOMIC DNA]</scope>
    <source>
        <strain evidence="2 3">B210</strain>
    </source>
</reference>
<protein>
    <submittedName>
        <fullName evidence="2">DUF2293 domain-containing protein</fullName>
    </submittedName>
</protein>